<dbReference type="RefSeq" id="WP_158205329.1">
    <property type="nucleotide sequence ID" value="NZ_WSZK01000024.1"/>
</dbReference>
<name>A0A6B0GL50_9EURY</name>
<dbReference type="Proteomes" id="UP000451471">
    <property type="component" value="Unassembled WGS sequence"/>
</dbReference>
<dbReference type="AlphaFoldDB" id="A0A6B0GL50"/>
<feature type="transmembrane region" description="Helical" evidence="1">
    <location>
        <begin position="42"/>
        <end position="62"/>
    </location>
</feature>
<keyword evidence="1" id="KW-0812">Transmembrane</keyword>
<dbReference type="InterPro" id="IPR058486">
    <property type="entry name" value="DUF8173"/>
</dbReference>
<feature type="domain" description="DUF8173" evidence="2">
    <location>
        <begin position="9"/>
        <end position="129"/>
    </location>
</feature>
<keyword evidence="1" id="KW-0472">Membrane</keyword>
<keyword evidence="1" id="KW-1133">Transmembrane helix</keyword>
<gene>
    <name evidence="3" type="ORF">GQS65_14375</name>
</gene>
<sequence>MRLPSPTRPAALVGLSVAAVFALGLAATVSGSGVFGSYRWPVGYFIGMLVSLTLGVVVVHLAPDYVERITDELGDRPGEFFVYGLVSFAVFVVLAFVLGIAAVGILGFGLLVPLAVVVVVVAHAVVSTGLGGVLRPPRREPPR</sequence>
<evidence type="ECO:0000313" key="3">
    <source>
        <dbReference type="EMBL" id="MWG35656.1"/>
    </source>
</evidence>
<evidence type="ECO:0000313" key="4">
    <source>
        <dbReference type="Proteomes" id="UP000451471"/>
    </source>
</evidence>
<proteinExistence type="predicted"/>
<evidence type="ECO:0000259" key="2">
    <source>
        <dbReference type="Pfam" id="PF26514"/>
    </source>
</evidence>
<feature type="transmembrane region" description="Helical" evidence="1">
    <location>
        <begin position="114"/>
        <end position="134"/>
    </location>
</feature>
<reference evidence="3 4" key="1">
    <citation type="submission" date="2019-12" db="EMBL/GenBank/DDBJ databases">
        <title>Halocatena pleomorpha gen. nov. sp. nov., an extremely halophilic archaeon of family Halobacteriaceae isolated from saltpan soil.</title>
        <authorList>
            <person name="Pal Y."/>
            <person name="Verma A."/>
            <person name="Krishnamurthi S."/>
            <person name="Kumar P."/>
        </authorList>
    </citation>
    <scope>NUCLEOTIDE SEQUENCE [LARGE SCALE GENOMIC DNA]</scope>
    <source>
        <strain evidence="3 4">JCM 16495</strain>
    </source>
</reference>
<comment type="caution">
    <text evidence="3">The sequence shown here is derived from an EMBL/GenBank/DDBJ whole genome shotgun (WGS) entry which is preliminary data.</text>
</comment>
<dbReference type="Pfam" id="PF26514">
    <property type="entry name" value="DUF8173"/>
    <property type="match status" value="1"/>
</dbReference>
<feature type="transmembrane region" description="Helical" evidence="1">
    <location>
        <begin position="82"/>
        <end position="108"/>
    </location>
</feature>
<evidence type="ECO:0000256" key="1">
    <source>
        <dbReference type="SAM" id="Phobius"/>
    </source>
</evidence>
<organism evidence="3 4">
    <name type="scientific">Halomarina oriensis</name>
    <dbReference type="NCBI Taxonomy" id="671145"/>
    <lineage>
        <taxon>Archaea</taxon>
        <taxon>Methanobacteriati</taxon>
        <taxon>Methanobacteriota</taxon>
        <taxon>Stenosarchaea group</taxon>
        <taxon>Halobacteria</taxon>
        <taxon>Halobacteriales</taxon>
        <taxon>Natronomonadaceae</taxon>
        <taxon>Halomarina</taxon>
    </lineage>
</organism>
<protein>
    <recommendedName>
        <fullName evidence="2">DUF8173 domain-containing protein</fullName>
    </recommendedName>
</protein>
<dbReference type="EMBL" id="WSZK01000024">
    <property type="protein sequence ID" value="MWG35656.1"/>
    <property type="molecule type" value="Genomic_DNA"/>
</dbReference>
<accession>A0A6B0GL50</accession>
<keyword evidence="4" id="KW-1185">Reference proteome</keyword>